<dbReference type="PANTHER" id="PTHR30336:SF20">
    <property type="entry name" value="DUF218 DOMAIN-CONTAINING PROTEIN"/>
    <property type="match status" value="1"/>
</dbReference>
<dbReference type="PANTHER" id="PTHR30336">
    <property type="entry name" value="INNER MEMBRANE PROTEIN, PROBABLE PERMEASE"/>
    <property type="match status" value="1"/>
</dbReference>
<sequence>MNIHNITNTIFIEDKLKKSDVLLIPGSSELGLAEKACQLYLQKYANMIVVSGGFNKKLSIEDNEASYLKRYMIKKGIPEHKIIVDTFASNTQENAENSKIICEELDDINSAIIVCKNYHAGRVKKTYEKYFISGCDLMICPVIDSRNVNKKDWWKRTESKKIVLSEFEKLNKYFKTHES</sequence>
<dbReference type="InterPro" id="IPR003848">
    <property type="entry name" value="DUF218"/>
</dbReference>
<dbReference type="GO" id="GO:0005886">
    <property type="term" value="C:plasma membrane"/>
    <property type="evidence" value="ECO:0007669"/>
    <property type="project" value="TreeGrafter"/>
</dbReference>
<evidence type="ECO:0000259" key="1">
    <source>
        <dbReference type="Pfam" id="PF02698"/>
    </source>
</evidence>
<dbReference type="CDD" id="cd06259">
    <property type="entry name" value="YdcF-like"/>
    <property type="match status" value="1"/>
</dbReference>
<dbReference type="InterPro" id="IPR014729">
    <property type="entry name" value="Rossmann-like_a/b/a_fold"/>
</dbReference>
<dbReference type="RefSeq" id="WP_111717252.1">
    <property type="nucleotide sequence ID" value="NZ_JBHSSR010000010.1"/>
</dbReference>
<gene>
    <name evidence="2" type="ORF">BHU61_12175</name>
</gene>
<dbReference type="EMBL" id="PZJH01000009">
    <property type="protein sequence ID" value="RAK43776.1"/>
    <property type="molecule type" value="Genomic_DNA"/>
</dbReference>
<dbReference type="InterPro" id="IPR051599">
    <property type="entry name" value="Cell_Envelope_Assoc"/>
</dbReference>
<evidence type="ECO:0000313" key="3">
    <source>
        <dbReference type="Proteomes" id="UP000249808"/>
    </source>
</evidence>
<protein>
    <recommendedName>
        <fullName evidence="1">DUF218 domain-containing protein</fullName>
    </recommendedName>
</protein>
<dbReference type="AlphaFoldDB" id="A0A327ZND1"/>
<reference evidence="2 3" key="1">
    <citation type="journal article" date="2018" name="Front. Microbiol.">
        <title>Description and Comparative Genomics of Macrococcus caseolyticus subsp. hominis subsp. nov., Macrococcus goetzii sp. nov., Macrococcus epidermidis sp. nov., and Macrococcus bohemicus sp. nov., Novel Macrococci From Human Clinical Material With Virulence Potential and Suspected Uptake of Foreign DNA by Natural Transformation.</title>
        <authorList>
            <person name="Maslanova I."/>
            <person name="Wertheimer Z."/>
            <person name="Sedlacek I."/>
            <person name="Svec P."/>
            <person name="Indrakova A."/>
            <person name="Kovarovic V."/>
            <person name="Schumann P."/>
            <person name="Sproer C."/>
            <person name="Kralova S."/>
            <person name="Sedo O."/>
            <person name="Kristofova L."/>
            <person name="Vrbovska V."/>
            <person name="Fuzik T."/>
            <person name="Petras P."/>
            <person name="Zdrahal Z."/>
            <person name="Ruzickova V."/>
            <person name="Doskar J."/>
            <person name="Pantucek R."/>
        </authorList>
    </citation>
    <scope>NUCLEOTIDE SEQUENCE [LARGE SCALE GENOMIC DNA]</scope>
    <source>
        <strain evidence="2 3">01/688</strain>
    </source>
</reference>
<organism evidence="2 3">
    <name type="scientific">Macrococcus epidermidis</name>
    <dbReference type="NCBI Taxonomy" id="1902580"/>
    <lineage>
        <taxon>Bacteria</taxon>
        <taxon>Bacillati</taxon>
        <taxon>Bacillota</taxon>
        <taxon>Bacilli</taxon>
        <taxon>Bacillales</taxon>
        <taxon>Staphylococcaceae</taxon>
        <taxon>Macrococcus</taxon>
    </lineage>
</organism>
<dbReference type="Proteomes" id="UP000249808">
    <property type="component" value="Unassembled WGS sequence"/>
</dbReference>
<accession>A0A327ZND1</accession>
<dbReference type="Pfam" id="PF02698">
    <property type="entry name" value="DUF218"/>
    <property type="match status" value="1"/>
</dbReference>
<evidence type="ECO:0000313" key="2">
    <source>
        <dbReference type="EMBL" id="RAK43776.1"/>
    </source>
</evidence>
<comment type="caution">
    <text evidence="2">The sequence shown here is derived from an EMBL/GenBank/DDBJ whole genome shotgun (WGS) entry which is preliminary data.</text>
</comment>
<proteinExistence type="predicted"/>
<dbReference type="Gene3D" id="3.40.50.620">
    <property type="entry name" value="HUPs"/>
    <property type="match status" value="1"/>
</dbReference>
<name>A0A327ZND1_9STAP</name>
<keyword evidence="3" id="KW-1185">Reference proteome</keyword>
<feature type="domain" description="DUF218" evidence="1">
    <location>
        <begin position="33"/>
        <end position="146"/>
    </location>
</feature>